<evidence type="ECO:0000259" key="6">
    <source>
        <dbReference type="Pfam" id="PF04542"/>
    </source>
</evidence>
<proteinExistence type="inferred from homology"/>
<dbReference type="InterPro" id="IPR014284">
    <property type="entry name" value="RNA_pol_sigma-70_dom"/>
</dbReference>
<protein>
    <submittedName>
        <fullName evidence="8">RNA polymerase subunit sigma-24</fullName>
    </submittedName>
</protein>
<dbReference type="GO" id="GO:0003677">
    <property type="term" value="F:DNA binding"/>
    <property type="evidence" value="ECO:0007669"/>
    <property type="project" value="UniProtKB-KW"/>
</dbReference>
<dbReference type="InterPro" id="IPR039425">
    <property type="entry name" value="RNA_pol_sigma-70-like"/>
</dbReference>
<dbReference type="SUPFAM" id="SSF88659">
    <property type="entry name" value="Sigma3 and sigma4 domains of RNA polymerase sigma factors"/>
    <property type="match status" value="1"/>
</dbReference>
<dbReference type="NCBIfam" id="TIGR02937">
    <property type="entry name" value="sigma70-ECF"/>
    <property type="match status" value="1"/>
</dbReference>
<dbReference type="PANTHER" id="PTHR43133:SF62">
    <property type="entry name" value="RNA POLYMERASE SIGMA FACTOR SIGZ"/>
    <property type="match status" value="1"/>
</dbReference>
<dbReference type="InterPro" id="IPR007627">
    <property type="entry name" value="RNA_pol_sigma70_r2"/>
</dbReference>
<dbReference type="STRING" id="516051.VC82_2318"/>
<dbReference type="InterPro" id="IPR036388">
    <property type="entry name" value="WH-like_DNA-bd_sf"/>
</dbReference>
<dbReference type="CDD" id="cd06171">
    <property type="entry name" value="Sigma70_r4"/>
    <property type="match status" value="1"/>
</dbReference>
<dbReference type="AlphaFoldDB" id="A0A0D5YUA0"/>
<organism evidence="8 9">
    <name type="scientific">Flagellimonas lutaonensis</name>
    <dbReference type="NCBI Taxonomy" id="516051"/>
    <lineage>
        <taxon>Bacteria</taxon>
        <taxon>Pseudomonadati</taxon>
        <taxon>Bacteroidota</taxon>
        <taxon>Flavobacteriia</taxon>
        <taxon>Flavobacteriales</taxon>
        <taxon>Flavobacteriaceae</taxon>
        <taxon>Flagellimonas</taxon>
    </lineage>
</organism>
<feature type="domain" description="RNA polymerase sigma-70 region 4" evidence="7">
    <location>
        <begin position="120"/>
        <end position="169"/>
    </location>
</feature>
<dbReference type="Pfam" id="PF04545">
    <property type="entry name" value="Sigma70_r4"/>
    <property type="match status" value="1"/>
</dbReference>
<dbReference type="Gene3D" id="1.10.10.10">
    <property type="entry name" value="Winged helix-like DNA-binding domain superfamily/Winged helix DNA-binding domain"/>
    <property type="match status" value="1"/>
</dbReference>
<comment type="similarity">
    <text evidence="1">Belongs to the sigma-70 factor family. ECF subfamily.</text>
</comment>
<dbReference type="GO" id="GO:0016987">
    <property type="term" value="F:sigma factor activity"/>
    <property type="evidence" value="ECO:0007669"/>
    <property type="project" value="UniProtKB-KW"/>
</dbReference>
<dbReference type="HOGENOM" id="CLU_047691_9_3_10"/>
<keyword evidence="3" id="KW-0731">Sigma factor</keyword>
<dbReference type="InterPro" id="IPR013324">
    <property type="entry name" value="RNA_pol_sigma_r3/r4-like"/>
</dbReference>
<evidence type="ECO:0000256" key="2">
    <source>
        <dbReference type="ARBA" id="ARBA00023015"/>
    </source>
</evidence>
<keyword evidence="2" id="KW-0805">Transcription regulation</keyword>
<evidence type="ECO:0000256" key="4">
    <source>
        <dbReference type="ARBA" id="ARBA00023125"/>
    </source>
</evidence>
<feature type="domain" description="RNA polymerase sigma-70 region 2" evidence="6">
    <location>
        <begin position="25"/>
        <end position="90"/>
    </location>
</feature>
<keyword evidence="9" id="KW-1185">Reference proteome</keyword>
<evidence type="ECO:0000259" key="7">
    <source>
        <dbReference type="Pfam" id="PF04545"/>
    </source>
</evidence>
<dbReference type="EMBL" id="CP011071">
    <property type="protein sequence ID" value="AKA35907.1"/>
    <property type="molecule type" value="Genomic_DNA"/>
</dbReference>
<dbReference type="PANTHER" id="PTHR43133">
    <property type="entry name" value="RNA POLYMERASE ECF-TYPE SIGMA FACTO"/>
    <property type="match status" value="1"/>
</dbReference>
<dbReference type="InterPro" id="IPR013325">
    <property type="entry name" value="RNA_pol_sigma_r2"/>
</dbReference>
<dbReference type="OrthoDB" id="9784272at2"/>
<reference evidence="8 9" key="1">
    <citation type="submission" date="2015-03" db="EMBL/GenBank/DDBJ databases">
        <title>Complete genome sequence of Muricauda lutaonensis CC-HSB-11T, isolated from a coastal hot spring.</title>
        <authorList>
            <person name="Kim K.M."/>
        </authorList>
    </citation>
    <scope>NUCLEOTIDE SEQUENCE [LARGE SCALE GENOMIC DNA]</scope>
    <source>
        <strain evidence="8 9">CC-HSB-11</strain>
    </source>
</reference>
<dbReference type="Pfam" id="PF04542">
    <property type="entry name" value="Sigma70_r2"/>
    <property type="match status" value="1"/>
</dbReference>
<keyword evidence="5" id="KW-0804">Transcription</keyword>
<dbReference type="KEGG" id="mlt:VC82_2318"/>
<evidence type="ECO:0000256" key="3">
    <source>
        <dbReference type="ARBA" id="ARBA00023082"/>
    </source>
</evidence>
<dbReference type="GO" id="GO:0006352">
    <property type="term" value="P:DNA-templated transcription initiation"/>
    <property type="evidence" value="ECO:0007669"/>
    <property type="project" value="InterPro"/>
</dbReference>
<evidence type="ECO:0000313" key="9">
    <source>
        <dbReference type="Proteomes" id="UP000032726"/>
    </source>
</evidence>
<evidence type="ECO:0000313" key="8">
    <source>
        <dbReference type="EMBL" id="AKA35907.1"/>
    </source>
</evidence>
<dbReference type="PATRIC" id="fig|516051.4.peg.2385"/>
<evidence type="ECO:0000256" key="1">
    <source>
        <dbReference type="ARBA" id="ARBA00010641"/>
    </source>
</evidence>
<name>A0A0D5YUA0_9FLAO</name>
<evidence type="ECO:0000256" key="5">
    <source>
        <dbReference type="ARBA" id="ARBA00023163"/>
    </source>
</evidence>
<dbReference type="InterPro" id="IPR007630">
    <property type="entry name" value="RNA_pol_sigma70_r4"/>
</dbReference>
<dbReference type="Proteomes" id="UP000032726">
    <property type="component" value="Chromosome"/>
</dbReference>
<accession>A0A0D5YUA0</accession>
<dbReference type="SUPFAM" id="SSF88946">
    <property type="entry name" value="Sigma2 domain of RNA polymerase sigma factors"/>
    <property type="match status" value="1"/>
</dbReference>
<dbReference type="Gene3D" id="1.10.1740.10">
    <property type="match status" value="1"/>
</dbReference>
<keyword evidence="4" id="KW-0238">DNA-binding</keyword>
<gene>
    <name evidence="8" type="ORF">VC82_2318</name>
</gene>
<sequence>MSKLPTDNDLMTRLANGDKQALYIIYDRYAPALYGVILRMCRNRVQAEDLLQESFVKIWQNAHRYDRTKGRFYTWAYRIAKNIGLNALRKPMPLIQNEDLSVHSNKEDATTIDYTGLNGALKKLEPHHQKAIELVYFRGYTHREAHEEMDVPLGTFKSYVRQALKLLRESYGTELMITWSILQILA</sequence>
<dbReference type="RefSeq" id="WP_045802504.1">
    <property type="nucleotide sequence ID" value="NZ_CP011071.1"/>
</dbReference>